<reference evidence="2" key="1">
    <citation type="submission" date="2020-11" db="EMBL/GenBank/DDBJ databases">
        <authorList>
            <consortium name="DOE Joint Genome Institute"/>
            <person name="Ahrendt S."/>
            <person name="Riley R."/>
            <person name="Andreopoulos W."/>
            <person name="LaButti K."/>
            <person name="Pangilinan J."/>
            <person name="Ruiz-duenas F.J."/>
            <person name="Barrasa J.M."/>
            <person name="Sanchez-Garcia M."/>
            <person name="Camarero S."/>
            <person name="Miyauchi S."/>
            <person name="Serrano A."/>
            <person name="Linde D."/>
            <person name="Babiker R."/>
            <person name="Drula E."/>
            <person name="Ayuso-Fernandez I."/>
            <person name="Pacheco R."/>
            <person name="Padilla G."/>
            <person name="Ferreira P."/>
            <person name="Barriuso J."/>
            <person name="Kellner H."/>
            <person name="Castanera R."/>
            <person name="Alfaro M."/>
            <person name="Ramirez L."/>
            <person name="Pisabarro A.G."/>
            <person name="Kuo A."/>
            <person name="Tritt A."/>
            <person name="Lipzen A."/>
            <person name="He G."/>
            <person name="Yan M."/>
            <person name="Ng V."/>
            <person name="Cullen D."/>
            <person name="Martin F."/>
            <person name="Rosso M.-N."/>
            <person name="Henrissat B."/>
            <person name="Hibbett D."/>
            <person name="Martinez A.T."/>
            <person name="Grigoriev I.V."/>
        </authorList>
    </citation>
    <scope>NUCLEOTIDE SEQUENCE</scope>
    <source>
        <strain evidence="2">AH 44721</strain>
    </source>
</reference>
<dbReference type="EMBL" id="JADNYJ010000186">
    <property type="protein sequence ID" value="KAF8876119.1"/>
    <property type="molecule type" value="Genomic_DNA"/>
</dbReference>
<dbReference type="InterPro" id="IPR032675">
    <property type="entry name" value="LRR_dom_sf"/>
</dbReference>
<protein>
    <recommendedName>
        <fullName evidence="4">F-box domain-containing protein</fullName>
    </recommendedName>
</protein>
<dbReference type="AlphaFoldDB" id="A0A9P5TUY3"/>
<dbReference type="Proteomes" id="UP000724874">
    <property type="component" value="Unassembled WGS sequence"/>
</dbReference>
<accession>A0A9P5TUY3</accession>
<evidence type="ECO:0008006" key="4">
    <source>
        <dbReference type="Google" id="ProtNLM"/>
    </source>
</evidence>
<dbReference type="Gene3D" id="3.80.10.10">
    <property type="entry name" value="Ribonuclease Inhibitor"/>
    <property type="match status" value="1"/>
</dbReference>
<dbReference type="SUPFAM" id="SSF52047">
    <property type="entry name" value="RNI-like"/>
    <property type="match status" value="1"/>
</dbReference>
<evidence type="ECO:0000313" key="1">
    <source>
        <dbReference type="EMBL" id="KAF8876119.1"/>
    </source>
</evidence>
<proteinExistence type="predicted"/>
<organism evidence="2 3">
    <name type="scientific">Gymnopilus junonius</name>
    <name type="common">Spectacular rustgill mushroom</name>
    <name type="synonym">Gymnopilus spectabilis subsp. junonius</name>
    <dbReference type="NCBI Taxonomy" id="109634"/>
    <lineage>
        <taxon>Eukaryota</taxon>
        <taxon>Fungi</taxon>
        <taxon>Dikarya</taxon>
        <taxon>Basidiomycota</taxon>
        <taxon>Agaricomycotina</taxon>
        <taxon>Agaricomycetes</taxon>
        <taxon>Agaricomycetidae</taxon>
        <taxon>Agaricales</taxon>
        <taxon>Agaricineae</taxon>
        <taxon>Hymenogastraceae</taxon>
        <taxon>Gymnopilus</taxon>
    </lineage>
</organism>
<name>A0A9P5TUY3_GYMJU</name>
<evidence type="ECO:0000313" key="3">
    <source>
        <dbReference type="Proteomes" id="UP000724874"/>
    </source>
</evidence>
<evidence type="ECO:0000313" key="2">
    <source>
        <dbReference type="EMBL" id="KAF8912252.1"/>
    </source>
</evidence>
<gene>
    <name evidence="2" type="ORF">CPB84DRAFT_1761783</name>
    <name evidence="1" type="ORF">CPB84DRAFT_1796003</name>
</gene>
<sequence length="410" mass="46569">MNPAYDMATEIWDNCFRYCSAKEDLQHLRLTCCRFCSIASRLLFQSVSFSFSQPAVPKTRENLEEQLTLHKSVIVKHISERLWNLATNPDLADLVRKVNIIGIGDFSIHQGPLLPYFVAFQSDLQVLMNQLDLLLPRFQKMKSIRAARKAPLRNIPALSKVSMIVADRHRRLLKLDAPNQGLGVSSAHAIVTLNNFLRACTDLKELAVRGFVPSPGLRAPLPTLLATACPRLRAFSGSPELARVIAPGRPIERLDLIVLQELRLSENEITEMLSYMKQKSKSEIRELSLSRLMLSSTTFQGITDLFPGLHKLTARFSDRERYYGADHNSIDLKRIWEGLAIGKYLLPTNIREICFKNESYHSSRNAPEFTTRLHLLGTRYTSLQRVSMGSRGPQWDRVPGGQWVEVQRCV</sequence>
<keyword evidence="3" id="KW-1185">Reference proteome</keyword>
<dbReference type="EMBL" id="JADNYJ010000003">
    <property type="protein sequence ID" value="KAF8912252.1"/>
    <property type="molecule type" value="Genomic_DNA"/>
</dbReference>
<comment type="caution">
    <text evidence="2">The sequence shown here is derived from an EMBL/GenBank/DDBJ whole genome shotgun (WGS) entry which is preliminary data.</text>
</comment>